<sequence>MPPTNELALGPPKIPQITILGCVLIIEDAHMLYRSDSSRQDNEGIIDSLVANIGPDHDRCVLLCRYSERMKTLFLNCNPGLR</sequence>
<dbReference type="Proteomes" id="UP001160390">
    <property type="component" value="Unassembled WGS sequence"/>
</dbReference>
<comment type="caution">
    <text evidence="1">The sequence shown here is derived from an EMBL/GenBank/DDBJ whole genome shotgun (WGS) entry which is preliminary data.</text>
</comment>
<gene>
    <name evidence="1" type="ORF">CCHLO57077_00016844</name>
</gene>
<evidence type="ECO:0000313" key="1">
    <source>
        <dbReference type="EMBL" id="CAI6099521.1"/>
    </source>
</evidence>
<protein>
    <submittedName>
        <fullName evidence="1">Uncharacterized protein</fullName>
    </submittedName>
</protein>
<organism evidence="1 2">
    <name type="scientific">Clonostachys chloroleuca</name>
    <dbReference type="NCBI Taxonomy" id="1926264"/>
    <lineage>
        <taxon>Eukaryota</taxon>
        <taxon>Fungi</taxon>
        <taxon>Dikarya</taxon>
        <taxon>Ascomycota</taxon>
        <taxon>Pezizomycotina</taxon>
        <taxon>Sordariomycetes</taxon>
        <taxon>Hypocreomycetidae</taxon>
        <taxon>Hypocreales</taxon>
        <taxon>Bionectriaceae</taxon>
        <taxon>Clonostachys</taxon>
    </lineage>
</organism>
<dbReference type="InterPro" id="IPR027417">
    <property type="entry name" value="P-loop_NTPase"/>
</dbReference>
<evidence type="ECO:0000313" key="2">
    <source>
        <dbReference type="Proteomes" id="UP001160390"/>
    </source>
</evidence>
<name>A0AA35VBI8_9HYPO</name>
<dbReference type="EMBL" id="CABFNP030001320">
    <property type="protein sequence ID" value="CAI6099521.1"/>
    <property type="molecule type" value="Genomic_DNA"/>
</dbReference>
<accession>A0AA35VBI8</accession>
<dbReference type="Gene3D" id="3.40.50.300">
    <property type="entry name" value="P-loop containing nucleotide triphosphate hydrolases"/>
    <property type="match status" value="1"/>
</dbReference>
<proteinExistence type="predicted"/>
<reference evidence="1" key="1">
    <citation type="submission" date="2023-01" db="EMBL/GenBank/DDBJ databases">
        <authorList>
            <person name="Piombo E."/>
        </authorList>
    </citation>
    <scope>NUCLEOTIDE SEQUENCE</scope>
</reference>
<keyword evidence="2" id="KW-1185">Reference proteome</keyword>
<dbReference type="AlphaFoldDB" id="A0AA35VBI8"/>